<reference evidence="1" key="1">
    <citation type="submission" date="2014-11" db="EMBL/GenBank/DDBJ databases">
        <authorList>
            <person name="Amaro Gonzalez C."/>
        </authorList>
    </citation>
    <scope>NUCLEOTIDE SEQUENCE</scope>
</reference>
<reference evidence="1" key="2">
    <citation type="journal article" date="2015" name="Fish Shellfish Immunol.">
        <title>Early steps in the European eel (Anguilla anguilla)-Vibrio vulnificus interaction in the gills: Role of the RtxA13 toxin.</title>
        <authorList>
            <person name="Callol A."/>
            <person name="Pajuelo D."/>
            <person name="Ebbesson L."/>
            <person name="Teles M."/>
            <person name="MacKenzie S."/>
            <person name="Amaro C."/>
        </authorList>
    </citation>
    <scope>NUCLEOTIDE SEQUENCE</scope>
</reference>
<evidence type="ECO:0000313" key="1">
    <source>
        <dbReference type="EMBL" id="JAI04346.1"/>
    </source>
</evidence>
<name>A0A0E9XR85_ANGAN</name>
<sequence>MKLNWVSSGKKIMKTSRQILKQSGDTQKLHWRVKNSICDANTEENDKAVTWVLQKCGDGNTEKDSQFNKFYFKDSCQRTSVLMICSTPLGEELC</sequence>
<protein>
    <submittedName>
        <fullName evidence="1">Uncharacterized protein</fullName>
    </submittedName>
</protein>
<accession>A0A0E9XR85</accession>
<dbReference type="EMBL" id="GBXM01004232">
    <property type="protein sequence ID" value="JAI04346.1"/>
    <property type="molecule type" value="Transcribed_RNA"/>
</dbReference>
<dbReference type="AlphaFoldDB" id="A0A0E9XR85"/>
<organism evidence="1">
    <name type="scientific">Anguilla anguilla</name>
    <name type="common">European freshwater eel</name>
    <name type="synonym">Muraena anguilla</name>
    <dbReference type="NCBI Taxonomy" id="7936"/>
    <lineage>
        <taxon>Eukaryota</taxon>
        <taxon>Metazoa</taxon>
        <taxon>Chordata</taxon>
        <taxon>Craniata</taxon>
        <taxon>Vertebrata</taxon>
        <taxon>Euteleostomi</taxon>
        <taxon>Actinopterygii</taxon>
        <taxon>Neopterygii</taxon>
        <taxon>Teleostei</taxon>
        <taxon>Anguilliformes</taxon>
        <taxon>Anguillidae</taxon>
        <taxon>Anguilla</taxon>
    </lineage>
</organism>
<proteinExistence type="predicted"/>